<dbReference type="PANTHER" id="PTHR33112">
    <property type="entry name" value="DOMAIN PROTEIN, PUTATIVE-RELATED"/>
    <property type="match status" value="1"/>
</dbReference>
<protein>
    <recommendedName>
        <fullName evidence="2">Heterokaryon incompatibility domain-containing protein</fullName>
    </recommendedName>
</protein>
<reference evidence="3" key="1">
    <citation type="submission" date="2018-03" db="EMBL/GenBank/DDBJ databases">
        <authorList>
            <person name="Guldener U."/>
        </authorList>
    </citation>
    <scope>NUCLEOTIDE SEQUENCE</scope>
</reference>
<dbReference type="InterPro" id="IPR036770">
    <property type="entry name" value="Ankyrin_rpt-contain_sf"/>
</dbReference>
<keyword evidence="1" id="KW-0040">ANK repeat</keyword>
<dbReference type="Proteomes" id="UP001187734">
    <property type="component" value="Unassembled WGS sequence"/>
</dbReference>
<comment type="caution">
    <text evidence="3">The sequence shown here is derived from an EMBL/GenBank/DDBJ whole genome shotgun (WGS) entry which is preliminary data.</text>
</comment>
<dbReference type="InterPro" id="IPR002110">
    <property type="entry name" value="Ankyrin_rpt"/>
</dbReference>
<dbReference type="PROSITE" id="PS50088">
    <property type="entry name" value="ANK_REPEAT"/>
    <property type="match status" value="1"/>
</dbReference>
<sequence length="975" mass="109341">MKDAKAADRFMGLKTALANGLDPNLVKESSRGYSLIDRHLRHLRPVATLLHWALEKLDFEAANYLLEHGAEIDLCNHEKLTVLHEVILDENEEAVAFLLERGANPNKRYPDGNHPLCLALAITHVAIFRLLVDAMSDLTTASVDKWTIVDFALLSGDHQALEILFQRDPSLKPSPWTCAELRDAPEEWTGPSSAKQLLAICTSSLLIPPSELYDIYAHVLLSRTEMHYVESGTINPTLLIKDVFQALFDAACITMPTSRVTLCQSCLSFQDFARLPSKSRRWFCIHQSRGELDECAKSCPFCRLVADAFDNADNCARKDDLCHNEGRCGGSLGHCQFCREEKAEKKNDHVSVPKDMAVTGIRLQLRHDAYYPLDPDEHTFFIAQDQQNMLTAKLPVDGIDETYLLDINNSVGLDASTGSRQTFDIAARWLDKCRNSSSHEDCQKAYPDGGDILGPQLPTRILDLTSFPNPRLVETGGTRSPYCALSYCWGDMGTNITTTRGNVSEHMEGIPTKSIPVFIQEAIIAARTLGYRYIWIDALCIIQDDPDDWDREASKMKDVYANADLTLSSLVARGCHEHLFHSRGVMTTRPIPFDIWTPKDRRPRWEKDVIHQYAVYPSFLINNDGDPEGFSGGDNVASRAPITSRGWVLQEQMLSTRMLYFGSSYILWECLCLATTDLDPSKIISPRTSGGLGSEAERKYAVQGVTYPTDYYDYDDLRHQPYGIWQSLLTSYTKRRLTKSSDRIPAFLAISKALESTIGGEFIGGVWKGEKLLESLSWNVREADDRQPKAPSWSWVSVNQTIEFDCLSRGYELAESTSLATLVSFDVQTNHSQSYVSGSITLKGTLHQKDIDLSSEDSKAFFDYRAGTVDHCYALDLVGFDRSISDDYMEDSDGDEMEWDEDSLPTVVVRLLLEPVDQSASPDLSCAFRRIGICRDEGDRNQVLEDTVLPRTDTGTAGIWNGIKWSKANRVITIV</sequence>
<dbReference type="SUPFAM" id="SSF48403">
    <property type="entry name" value="Ankyrin repeat"/>
    <property type="match status" value="1"/>
</dbReference>
<dbReference type="AlphaFoldDB" id="A0AAE8SFD8"/>
<evidence type="ECO:0000313" key="4">
    <source>
        <dbReference type="Proteomes" id="UP001187734"/>
    </source>
</evidence>
<dbReference type="Pfam" id="PF06985">
    <property type="entry name" value="HET"/>
    <property type="match status" value="1"/>
</dbReference>
<proteinExistence type="predicted"/>
<dbReference type="InterPro" id="IPR010730">
    <property type="entry name" value="HET"/>
</dbReference>
<name>A0AAE8SFD8_9HYPO</name>
<dbReference type="PANTHER" id="PTHR33112:SF16">
    <property type="entry name" value="HETEROKARYON INCOMPATIBILITY DOMAIN-CONTAINING PROTEIN"/>
    <property type="match status" value="1"/>
</dbReference>
<feature type="domain" description="Heterokaryon incompatibility" evidence="2">
    <location>
        <begin position="482"/>
        <end position="651"/>
    </location>
</feature>
<dbReference type="Pfam" id="PF12796">
    <property type="entry name" value="Ank_2"/>
    <property type="match status" value="1"/>
</dbReference>
<feature type="repeat" description="ANK" evidence="1">
    <location>
        <begin position="48"/>
        <end position="77"/>
    </location>
</feature>
<evidence type="ECO:0000256" key="1">
    <source>
        <dbReference type="PROSITE-ProRule" id="PRU00023"/>
    </source>
</evidence>
<keyword evidence="4" id="KW-1185">Reference proteome</keyword>
<accession>A0AAE8SFD8</accession>
<dbReference type="Gene3D" id="1.25.40.20">
    <property type="entry name" value="Ankyrin repeat-containing domain"/>
    <property type="match status" value="1"/>
</dbReference>
<evidence type="ECO:0000259" key="2">
    <source>
        <dbReference type="Pfam" id="PF06985"/>
    </source>
</evidence>
<organism evidence="3 4">
    <name type="scientific">Fusarium torulosum</name>
    <dbReference type="NCBI Taxonomy" id="33205"/>
    <lineage>
        <taxon>Eukaryota</taxon>
        <taxon>Fungi</taxon>
        <taxon>Dikarya</taxon>
        <taxon>Ascomycota</taxon>
        <taxon>Pezizomycotina</taxon>
        <taxon>Sordariomycetes</taxon>
        <taxon>Hypocreomycetidae</taxon>
        <taxon>Hypocreales</taxon>
        <taxon>Nectriaceae</taxon>
        <taxon>Fusarium</taxon>
    </lineage>
</organism>
<gene>
    <name evidence="3" type="ORF">FTOL_03588</name>
</gene>
<evidence type="ECO:0000313" key="3">
    <source>
        <dbReference type="EMBL" id="SPJ73858.1"/>
    </source>
</evidence>
<dbReference type="EMBL" id="ONZP01000107">
    <property type="protein sequence ID" value="SPJ73858.1"/>
    <property type="molecule type" value="Genomic_DNA"/>
</dbReference>
<dbReference type="SMART" id="SM00248">
    <property type="entry name" value="ANK"/>
    <property type="match status" value="4"/>
</dbReference>